<dbReference type="SMART" id="SM00355">
    <property type="entry name" value="ZnF_C2H2"/>
    <property type="match status" value="2"/>
</dbReference>
<evidence type="ECO:0000256" key="4">
    <source>
        <dbReference type="ARBA" id="ARBA00022771"/>
    </source>
</evidence>
<evidence type="ECO:0000313" key="10">
    <source>
        <dbReference type="EMBL" id="KAI9635463.1"/>
    </source>
</evidence>
<evidence type="ECO:0000256" key="2">
    <source>
        <dbReference type="ARBA" id="ARBA00022723"/>
    </source>
</evidence>
<dbReference type="AlphaFoldDB" id="A0AA38H860"/>
<evidence type="ECO:0000259" key="9">
    <source>
        <dbReference type="PROSITE" id="PS50157"/>
    </source>
</evidence>
<evidence type="ECO:0000256" key="5">
    <source>
        <dbReference type="ARBA" id="ARBA00022833"/>
    </source>
</evidence>
<proteinExistence type="predicted"/>
<protein>
    <recommendedName>
        <fullName evidence="9">C2H2-type domain-containing protein</fullName>
    </recommendedName>
</protein>
<dbReference type="GO" id="GO:0005634">
    <property type="term" value="C:nucleus"/>
    <property type="evidence" value="ECO:0007669"/>
    <property type="project" value="UniProtKB-SubCell"/>
</dbReference>
<dbReference type="PROSITE" id="PS50157">
    <property type="entry name" value="ZINC_FINGER_C2H2_2"/>
    <property type="match status" value="2"/>
</dbReference>
<organism evidence="10 11">
    <name type="scientific">Dioszegia hungarica</name>
    <dbReference type="NCBI Taxonomy" id="4972"/>
    <lineage>
        <taxon>Eukaryota</taxon>
        <taxon>Fungi</taxon>
        <taxon>Dikarya</taxon>
        <taxon>Basidiomycota</taxon>
        <taxon>Agaricomycotina</taxon>
        <taxon>Tremellomycetes</taxon>
        <taxon>Tremellales</taxon>
        <taxon>Bulleribasidiaceae</taxon>
        <taxon>Dioszegia</taxon>
    </lineage>
</organism>
<keyword evidence="4 7" id="KW-0863">Zinc-finger</keyword>
<evidence type="ECO:0000256" key="8">
    <source>
        <dbReference type="SAM" id="MobiDB-lite"/>
    </source>
</evidence>
<dbReference type="InterPro" id="IPR036236">
    <property type="entry name" value="Znf_C2H2_sf"/>
</dbReference>
<comment type="caution">
    <text evidence="10">The sequence shown here is derived from an EMBL/GenBank/DDBJ whole genome shotgun (WGS) entry which is preliminary data.</text>
</comment>
<evidence type="ECO:0000313" key="11">
    <source>
        <dbReference type="Proteomes" id="UP001164286"/>
    </source>
</evidence>
<evidence type="ECO:0000256" key="3">
    <source>
        <dbReference type="ARBA" id="ARBA00022737"/>
    </source>
</evidence>
<evidence type="ECO:0000256" key="6">
    <source>
        <dbReference type="ARBA" id="ARBA00023242"/>
    </source>
</evidence>
<reference evidence="10" key="1">
    <citation type="journal article" date="2022" name="G3 (Bethesda)">
        <title>High quality genome of the basidiomycete yeast Dioszegia hungarica PDD-24b-2 isolated from cloud water.</title>
        <authorList>
            <person name="Jarrige D."/>
            <person name="Haridas S."/>
            <person name="Bleykasten-Grosshans C."/>
            <person name="Joly M."/>
            <person name="Nadalig T."/>
            <person name="Sancelme M."/>
            <person name="Vuilleumier S."/>
            <person name="Grigoriev I.V."/>
            <person name="Amato P."/>
            <person name="Bringel F."/>
        </authorList>
    </citation>
    <scope>NUCLEOTIDE SEQUENCE</scope>
    <source>
        <strain evidence="10">PDD-24b-2</strain>
    </source>
</reference>
<evidence type="ECO:0000256" key="7">
    <source>
        <dbReference type="PROSITE-ProRule" id="PRU00042"/>
    </source>
</evidence>
<feature type="domain" description="C2H2-type" evidence="9">
    <location>
        <begin position="371"/>
        <end position="398"/>
    </location>
</feature>
<dbReference type="GO" id="GO:0008270">
    <property type="term" value="F:zinc ion binding"/>
    <property type="evidence" value="ECO:0007669"/>
    <property type="project" value="UniProtKB-KW"/>
</dbReference>
<dbReference type="Pfam" id="PF00096">
    <property type="entry name" value="zf-C2H2"/>
    <property type="match status" value="1"/>
</dbReference>
<dbReference type="EMBL" id="JAKWFO010000005">
    <property type="protein sequence ID" value="KAI9635463.1"/>
    <property type="molecule type" value="Genomic_DNA"/>
</dbReference>
<dbReference type="SUPFAM" id="SSF57667">
    <property type="entry name" value="beta-beta-alpha zinc fingers"/>
    <property type="match status" value="1"/>
</dbReference>
<feature type="domain" description="C2H2-type" evidence="9">
    <location>
        <begin position="401"/>
        <end position="426"/>
    </location>
</feature>
<dbReference type="RefSeq" id="XP_052945240.1">
    <property type="nucleotide sequence ID" value="XM_053088596.1"/>
</dbReference>
<sequence>MASTMSFTYDGAFTFPPSGPTLAADNAKSASLPFYVPSPPGSNYSEPGLDFDLESFTHTSPASSSLLDDTFAWDFTMQSDPFGAADVSDVTPVFSSSTPASTTLISPQSSISSFADVLATAPSLSLATIPSIAPAETAEALSNHHLQRYLHYKALAAQAEADARVKAQQEFDTLLAQYSMPVFPSDNGMKPDLAPSAMLGYPSGFSSDAGQIYAYNPQEQAHLANAQAEAHLQAHDVALARAEQQRAQTGYWVAATQNAFINPAVPTQPAWVQPAAAPLASLPLAPASAPNAAVPITATAPILAPVPKAFSAPSSLVRSFEAEGEEEVDGSEHDQVSVGSAGSADVVIPNLNGGGRGYVPGQTPDDPKKRHKCNTCGRAFARAFNLKSHAQTHNPVRAKPHQCPHSTCKRGFSRLHDLERHRQGIHNDGPLVSAKTSGVSPSTVRAQARMVKAGSSEHSL</sequence>
<keyword evidence="3" id="KW-0677">Repeat</keyword>
<evidence type="ECO:0000256" key="1">
    <source>
        <dbReference type="ARBA" id="ARBA00004123"/>
    </source>
</evidence>
<dbReference type="PANTHER" id="PTHR16515">
    <property type="entry name" value="PR DOMAIN ZINC FINGER PROTEIN"/>
    <property type="match status" value="1"/>
</dbReference>
<keyword evidence="5" id="KW-0862">Zinc</keyword>
<gene>
    <name evidence="10" type="ORF">MKK02DRAFT_32878</name>
</gene>
<dbReference type="InterPro" id="IPR013087">
    <property type="entry name" value="Znf_C2H2_type"/>
</dbReference>
<dbReference type="InterPro" id="IPR050331">
    <property type="entry name" value="Zinc_finger"/>
</dbReference>
<dbReference type="GeneID" id="77727801"/>
<feature type="region of interest" description="Disordered" evidence="8">
    <location>
        <begin position="351"/>
        <end position="370"/>
    </location>
</feature>
<keyword evidence="6" id="KW-0539">Nucleus</keyword>
<comment type="subcellular location">
    <subcellularLocation>
        <location evidence="1">Nucleus</location>
    </subcellularLocation>
</comment>
<name>A0AA38H860_9TREE</name>
<dbReference type="GO" id="GO:0010468">
    <property type="term" value="P:regulation of gene expression"/>
    <property type="evidence" value="ECO:0007669"/>
    <property type="project" value="TreeGrafter"/>
</dbReference>
<dbReference type="Gene3D" id="3.30.160.60">
    <property type="entry name" value="Classic Zinc Finger"/>
    <property type="match status" value="2"/>
</dbReference>
<dbReference type="PANTHER" id="PTHR16515:SF49">
    <property type="entry name" value="GASTRULA ZINC FINGER PROTEIN XLCGF49.1-LIKE-RELATED"/>
    <property type="match status" value="1"/>
</dbReference>
<keyword evidence="2" id="KW-0479">Metal-binding</keyword>
<keyword evidence="11" id="KW-1185">Reference proteome</keyword>
<dbReference type="Proteomes" id="UP001164286">
    <property type="component" value="Unassembled WGS sequence"/>
</dbReference>
<accession>A0AA38H860</accession>
<dbReference type="PROSITE" id="PS00028">
    <property type="entry name" value="ZINC_FINGER_C2H2_1"/>
    <property type="match status" value="2"/>
</dbReference>